<protein>
    <recommendedName>
        <fullName evidence="3">SMODS and SLOG-associating 2TM effector domain-containing protein</fullName>
    </recommendedName>
</protein>
<proteinExistence type="predicted"/>
<organism evidence="1 2">
    <name type="scientific">Novosphingobium sediminicola</name>
    <dbReference type="NCBI Taxonomy" id="563162"/>
    <lineage>
        <taxon>Bacteria</taxon>
        <taxon>Pseudomonadati</taxon>
        <taxon>Pseudomonadota</taxon>
        <taxon>Alphaproteobacteria</taxon>
        <taxon>Sphingomonadales</taxon>
        <taxon>Sphingomonadaceae</taxon>
        <taxon>Novosphingobium</taxon>
    </lineage>
</organism>
<dbReference type="RefSeq" id="WP_183621939.1">
    <property type="nucleotide sequence ID" value="NZ_JACIDX010000001.1"/>
</dbReference>
<sequence length="206" mass="22205">MGQSARDNLAAQAVVDLIERHDPSFLASRREAFPVFRDLLTAGKKLGGDAVAADGDVNTVLRDLVVRAIPIARADGERCLDRLRDRLRSIARFRYASGALTSATSLGLLGMVLGDTSSWAKIAAAGLTFVGSLMTLAAQYREEYVGGSEALPALRTDLIGCIVELAEIEGELRLITLTGADQNLQDLIKRLNLVVTKIRKVELSAR</sequence>
<dbReference type="Proteomes" id="UP000548867">
    <property type="component" value="Unassembled WGS sequence"/>
</dbReference>
<accession>A0A7W6CCM4</accession>
<evidence type="ECO:0000313" key="1">
    <source>
        <dbReference type="EMBL" id="MBB3953372.1"/>
    </source>
</evidence>
<evidence type="ECO:0000313" key="2">
    <source>
        <dbReference type="Proteomes" id="UP000548867"/>
    </source>
</evidence>
<reference evidence="1 2" key="1">
    <citation type="submission" date="2020-08" db="EMBL/GenBank/DDBJ databases">
        <title>Genomic Encyclopedia of Type Strains, Phase IV (KMG-IV): sequencing the most valuable type-strain genomes for metagenomic binning, comparative biology and taxonomic classification.</title>
        <authorList>
            <person name="Goeker M."/>
        </authorList>
    </citation>
    <scope>NUCLEOTIDE SEQUENCE [LARGE SCALE GENOMIC DNA]</scope>
    <source>
        <strain evidence="1 2">DSM 27057</strain>
    </source>
</reference>
<dbReference type="AlphaFoldDB" id="A0A7W6CCM4"/>
<gene>
    <name evidence="1" type="ORF">GGR38_000284</name>
</gene>
<dbReference type="EMBL" id="JACIDX010000001">
    <property type="protein sequence ID" value="MBB3953372.1"/>
    <property type="molecule type" value="Genomic_DNA"/>
</dbReference>
<keyword evidence="2" id="KW-1185">Reference proteome</keyword>
<comment type="caution">
    <text evidence="1">The sequence shown here is derived from an EMBL/GenBank/DDBJ whole genome shotgun (WGS) entry which is preliminary data.</text>
</comment>
<name>A0A7W6CCM4_9SPHN</name>
<evidence type="ECO:0008006" key="3">
    <source>
        <dbReference type="Google" id="ProtNLM"/>
    </source>
</evidence>